<comment type="caution">
    <text evidence="9">The sequence shown here is derived from an EMBL/GenBank/DDBJ whole genome shotgun (WGS) entry which is preliminary data.</text>
</comment>
<feature type="transmembrane region" description="Helical" evidence="7">
    <location>
        <begin position="36"/>
        <end position="56"/>
    </location>
</feature>
<dbReference type="PANTHER" id="PTHR47737">
    <property type="entry name" value="GLYCINE BETAINE/PROLINE BETAINE TRANSPORT SYSTEM PERMEASE PROTEIN PROW"/>
    <property type="match status" value="1"/>
</dbReference>
<dbReference type="GO" id="GO:0031460">
    <property type="term" value="P:glycine betaine transport"/>
    <property type="evidence" value="ECO:0007669"/>
    <property type="project" value="TreeGrafter"/>
</dbReference>
<keyword evidence="5 7" id="KW-1133">Transmembrane helix</keyword>
<evidence type="ECO:0000259" key="8">
    <source>
        <dbReference type="PROSITE" id="PS50928"/>
    </source>
</evidence>
<dbReference type="PROSITE" id="PS50928">
    <property type="entry name" value="ABC_TM1"/>
    <property type="match status" value="1"/>
</dbReference>
<keyword evidence="4 7" id="KW-0812">Transmembrane</keyword>
<feature type="transmembrane region" description="Helical" evidence="7">
    <location>
        <begin position="62"/>
        <end position="79"/>
    </location>
</feature>
<dbReference type="GO" id="GO:0015226">
    <property type="term" value="F:carnitine transmembrane transporter activity"/>
    <property type="evidence" value="ECO:0007669"/>
    <property type="project" value="TreeGrafter"/>
</dbReference>
<accession>A0A133VL58</accession>
<evidence type="ECO:0000256" key="2">
    <source>
        <dbReference type="ARBA" id="ARBA00022448"/>
    </source>
</evidence>
<keyword evidence="10" id="KW-1185">Reference proteome</keyword>
<organism evidence="9 10">
    <name type="scientific">candidate division MSBL1 archaeon SCGC-AAA382C18</name>
    <dbReference type="NCBI Taxonomy" id="1698281"/>
    <lineage>
        <taxon>Archaea</taxon>
        <taxon>Methanobacteriati</taxon>
        <taxon>Methanobacteriota</taxon>
        <taxon>candidate division MSBL1</taxon>
    </lineage>
</organism>
<evidence type="ECO:0000256" key="4">
    <source>
        <dbReference type="ARBA" id="ARBA00022692"/>
    </source>
</evidence>
<dbReference type="GO" id="GO:0005275">
    <property type="term" value="F:amine transmembrane transporter activity"/>
    <property type="evidence" value="ECO:0007669"/>
    <property type="project" value="TreeGrafter"/>
</dbReference>
<keyword evidence="6 7" id="KW-0472">Membrane</keyword>
<evidence type="ECO:0000256" key="1">
    <source>
        <dbReference type="ARBA" id="ARBA00004141"/>
    </source>
</evidence>
<dbReference type="CDD" id="cd06261">
    <property type="entry name" value="TM_PBP2"/>
    <property type="match status" value="1"/>
</dbReference>
<evidence type="ECO:0000313" key="9">
    <source>
        <dbReference type="EMBL" id="KXB07163.1"/>
    </source>
</evidence>
<comment type="similarity">
    <text evidence="7">Belongs to the binding-protein-dependent transport system permease family.</text>
</comment>
<evidence type="ECO:0000256" key="7">
    <source>
        <dbReference type="RuleBase" id="RU363032"/>
    </source>
</evidence>
<proteinExistence type="inferred from homology"/>
<dbReference type="InterPro" id="IPR035906">
    <property type="entry name" value="MetI-like_sf"/>
</dbReference>
<feature type="transmembrane region" description="Helical" evidence="7">
    <location>
        <begin position="208"/>
        <end position="228"/>
    </location>
</feature>
<evidence type="ECO:0000313" key="10">
    <source>
        <dbReference type="Proteomes" id="UP000070404"/>
    </source>
</evidence>
<dbReference type="InterPro" id="IPR000515">
    <property type="entry name" value="MetI-like"/>
</dbReference>
<feature type="domain" description="ABC transmembrane type-1" evidence="8">
    <location>
        <begin position="82"/>
        <end position="261"/>
    </location>
</feature>
<dbReference type="Gene3D" id="1.10.3720.10">
    <property type="entry name" value="MetI-like"/>
    <property type="match status" value="1"/>
</dbReference>
<dbReference type="GO" id="GO:0015871">
    <property type="term" value="P:choline transport"/>
    <property type="evidence" value="ECO:0007669"/>
    <property type="project" value="TreeGrafter"/>
</dbReference>
<keyword evidence="2 7" id="KW-0813">Transport</keyword>
<dbReference type="GO" id="GO:0043190">
    <property type="term" value="C:ATP-binding cassette (ABC) transporter complex"/>
    <property type="evidence" value="ECO:0007669"/>
    <property type="project" value="TreeGrafter"/>
</dbReference>
<protein>
    <recommendedName>
        <fullName evidence="8">ABC transmembrane type-1 domain-containing protein</fullName>
    </recommendedName>
</protein>
<name>A0A133VL58_9EURY</name>
<evidence type="ECO:0000256" key="3">
    <source>
        <dbReference type="ARBA" id="ARBA00022475"/>
    </source>
</evidence>
<feature type="transmembrane region" description="Helical" evidence="7">
    <location>
        <begin position="86"/>
        <end position="109"/>
    </location>
</feature>
<dbReference type="Proteomes" id="UP000070404">
    <property type="component" value="Unassembled WGS sequence"/>
</dbReference>
<keyword evidence="3" id="KW-1003">Cell membrane</keyword>
<dbReference type="PANTHER" id="PTHR47737:SF1">
    <property type="entry name" value="GLYCINE BETAINE_PROLINE BETAINE TRANSPORT SYSTEM PERMEASE PROTEIN PROW"/>
    <property type="match status" value="1"/>
</dbReference>
<feature type="transmembrane region" description="Helical" evidence="7">
    <location>
        <begin position="234"/>
        <end position="257"/>
    </location>
</feature>
<dbReference type="AlphaFoldDB" id="A0A133VL58"/>
<dbReference type="EMBL" id="LHYF01000008">
    <property type="protein sequence ID" value="KXB07163.1"/>
    <property type="molecule type" value="Genomic_DNA"/>
</dbReference>
<dbReference type="FunFam" id="1.10.3720.10:FF:000001">
    <property type="entry name" value="Glycine betaine ABC transporter, permease"/>
    <property type="match status" value="1"/>
</dbReference>
<sequence length="285" mass="30405">MRAPERIIGVEYTGNPVNAEPYWNYMWSVEGTKPELPVVGFGALISIAIIAFISYLASKIEVAVFAFGSLSLLWFMGLWPMTVQTLALALVAVVGALLVAFPVGILASLSDTFYTSVRPIVDMMQTMPAYVYFVPAVALFGFGKGAGVVATTIFAIPPALRMTNTGLRNVPEIYDEVGDSFGANTFQRLKKIHIPSALPDIMQGVNQCIMYALAMAVIAGWLGAPGLGKLVKDAIWWTSLGPGIEGGIGIVFLAVILDRSSQGLITKAAREYGTEVEEASAAAGF</sequence>
<comment type="subcellular location">
    <subcellularLocation>
        <location evidence="7">Cell membrane</location>
        <topology evidence="7">Multi-pass membrane protein</topology>
    </subcellularLocation>
    <subcellularLocation>
        <location evidence="1">Membrane</location>
        <topology evidence="1">Multi-pass membrane protein</topology>
    </subcellularLocation>
</comment>
<evidence type="ECO:0000256" key="6">
    <source>
        <dbReference type="ARBA" id="ARBA00023136"/>
    </source>
</evidence>
<reference evidence="9 10" key="1">
    <citation type="journal article" date="2016" name="Sci. Rep.">
        <title>Metabolic traits of an uncultured archaeal lineage -MSBL1- from brine pools of the Red Sea.</title>
        <authorList>
            <person name="Mwirichia R."/>
            <person name="Alam I."/>
            <person name="Rashid M."/>
            <person name="Vinu M."/>
            <person name="Ba-Alawi W."/>
            <person name="Anthony Kamau A."/>
            <person name="Kamanda Ngugi D."/>
            <person name="Goker M."/>
            <person name="Klenk H.P."/>
            <person name="Bajic V."/>
            <person name="Stingl U."/>
        </authorList>
    </citation>
    <scope>NUCLEOTIDE SEQUENCE [LARGE SCALE GENOMIC DNA]</scope>
    <source>
        <strain evidence="9">SCGC-AAA382C18</strain>
    </source>
</reference>
<evidence type="ECO:0000256" key="5">
    <source>
        <dbReference type="ARBA" id="ARBA00022989"/>
    </source>
</evidence>
<dbReference type="Pfam" id="PF00528">
    <property type="entry name" value="BPD_transp_1"/>
    <property type="match status" value="1"/>
</dbReference>
<gene>
    <name evidence="9" type="ORF">AKJ52_00810</name>
</gene>
<feature type="transmembrane region" description="Helical" evidence="7">
    <location>
        <begin position="129"/>
        <end position="156"/>
    </location>
</feature>
<dbReference type="SUPFAM" id="SSF161098">
    <property type="entry name" value="MetI-like"/>
    <property type="match status" value="1"/>
</dbReference>